<feature type="compositionally biased region" description="Basic and acidic residues" evidence="1">
    <location>
        <begin position="171"/>
        <end position="184"/>
    </location>
</feature>
<dbReference type="PANTHER" id="PTHR33418">
    <property type="entry name" value="HELICASE-ASSOCIATED"/>
    <property type="match status" value="1"/>
</dbReference>
<gene>
    <name evidence="3" type="ORF">LDAN0321_LOCUS5986</name>
</gene>
<dbReference type="AlphaFoldDB" id="A0A7S2K8H1"/>
<accession>A0A7S2K8H1</accession>
<feature type="region of interest" description="Disordered" evidence="1">
    <location>
        <begin position="1"/>
        <end position="311"/>
    </location>
</feature>
<feature type="compositionally biased region" description="Low complexity" evidence="1">
    <location>
        <begin position="121"/>
        <end position="136"/>
    </location>
</feature>
<feature type="region of interest" description="Disordered" evidence="1">
    <location>
        <begin position="491"/>
        <end position="532"/>
    </location>
</feature>
<feature type="region of interest" description="Disordered" evidence="1">
    <location>
        <begin position="709"/>
        <end position="731"/>
    </location>
</feature>
<sequence>MFPPGLAPKVNKNPPPLIILPPSKDLQKQVVDDYDTGSSSKDALYLEDNKKREQKRAGEAQAEVSEAQTAGEPSVLEQNTAPLKASPTEKPVPSNFSDEAIKEKQKIEKMDSFSETKVDEVSVGSESSSKSLAVVEKTNESTITNGEAVGGNTATNATGITNEADINDSAGAKDEELPEDKSGEAEDVGTEGLASSMNDEGNGDDISTVEDEAAGDKKSDIDGDDDDDDDGDDKVEEDEEDEEDEDDASVGMPPIIPQVEAAESSPVAPLKLVSDDSPEAPEKKQNEVANSVFEKKTEIPNKKRKEIHQSEDLKDCPIASGIEKPPEKKVSRADERESKWMIKYEELKKFKVETGRAYGISKVEQPSLYLWVNDQRKYYKRKENGVASPMTKGRIDLLNQVGFVWDGTKCKRKPESSFRDAKWMERYNELKKYKEANGHCRGISQRKQPRLYTWVAEQRKKFMRLNRGDAVTFPRDRLDLLNQLQFEWKPTVKQNAKDSPRSKQKSARFHKESELESSHLQSTQIPSDLPTPMDAENVISDVGIVLAISAMRNLVGGNRIEVQWSLPENGNACCQWWGATVLPYDGRVHEYEPRGQIEDFANVLPVRVVQYDQGSARGFSAVDVVFLCDHLLLDLSTQGLLCWRDAGDLNNYQLPPSVSTHLTKTMFERLQAIGFIWVSANHLKFSRTKNSPKRGSVSLSLSSEFISHSTMSSTDDHDPNDSTDGINTKNEGACKLTSSHRIDEASLMISEQSVSAADENSANLVEVDDSSSSAHVFVCNKCEICAFLSPEDRVQHESKCALPKLKKNKLLYWTCKTCCNNFKFPIKNGANYTSVLEELFKKASSHRTECSVVKPKKS</sequence>
<dbReference type="PANTHER" id="PTHR33418:SF1">
    <property type="entry name" value="HELICASE-ASSOCIATED DOMAIN-CONTAINING PROTEIN"/>
    <property type="match status" value="1"/>
</dbReference>
<feature type="compositionally biased region" description="Acidic residues" evidence="1">
    <location>
        <begin position="201"/>
        <end position="213"/>
    </location>
</feature>
<feature type="compositionally biased region" description="Acidic residues" evidence="1">
    <location>
        <begin position="222"/>
        <end position="248"/>
    </location>
</feature>
<dbReference type="Gene3D" id="6.10.140.530">
    <property type="match status" value="2"/>
</dbReference>
<reference evidence="3" key="1">
    <citation type="submission" date="2021-01" db="EMBL/GenBank/DDBJ databases">
        <authorList>
            <person name="Corre E."/>
            <person name="Pelletier E."/>
            <person name="Niang G."/>
            <person name="Scheremetjew M."/>
            <person name="Finn R."/>
            <person name="Kale V."/>
            <person name="Holt S."/>
            <person name="Cochrane G."/>
            <person name="Meng A."/>
            <person name="Brown T."/>
            <person name="Cohen L."/>
        </authorList>
    </citation>
    <scope>NUCLEOTIDE SEQUENCE</scope>
    <source>
        <strain evidence="3">B650</strain>
    </source>
</reference>
<proteinExistence type="predicted"/>
<feature type="domain" description="Helicase-associated" evidence="2">
    <location>
        <begin position="337"/>
        <end position="403"/>
    </location>
</feature>
<feature type="compositionally biased region" description="Basic and acidic residues" evidence="1">
    <location>
        <begin position="99"/>
        <end position="120"/>
    </location>
</feature>
<name>A0A7S2K8H1_9STRA</name>
<evidence type="ECO:0000259" key="2">
    <source>
        <dbReference type="Pfam" id="PF03457"/>
    </source>
</evidence>
<dbReference type="Pfam" id="PF03457">
    <property type="entry name" value="HA"/>
    <property type="match status" value="2"/>
</dbReference>
<dbReference type="InterPro" id="IPR005114">
    <property type="entry name" value="Helicase_assoc"/>
</dbReference>
<feature type="compositionally biased region" description="Low complexity" evidence="1">
    <location>
        <begin position="144"/>
        <end position="164"/>
    </location>
</feature>
<dbReference type="EMBL" id="HBGY01009474">
    <property type="protein sequence ID" value="CAD9567511.1"/>
    <property type="molecule type" value="Transcribed_RNA"/>
</dbReference>
<feature type="compositionally biased region" description="Basic and acidic residues" evidence="1">
    <location>
        <begin position="47"/>
        <end position="58"/>
    </location>
</feature>
<evidence type="ECO:0000313" key="3">
    <source>
        <dbReference type="EMBL" id="CAD9567511.1"/>
    </source>
</evidence>
<feature type="compositionally biased region" description="Basic and acidic residues" evidence="1">
    <location>
        <begin position="293"/>
        <end position="311"/>
    </location>
</feature>
<protein>
    <recommendedName>
        <fullName evidence="2">Helicase-associated domain-containing protein</fullName>
    </recommendedName>
</protein>
<evidence type="ECO:0000256" key="1">
    <source>
        <dbReference type="SAM" id="MobiDB-lite"/>
    </source>
</evidence>
<organism evidence="3">
    <name type="scientific">Leptocylindrus danicus</name>
    <dbReference type="NCBI Taxonomy" id="163516"/>
    <lineage>
        <taxon>Eukaryota</taxon>
        <taxon>Sar</taxon>
        <taxon>Stramenopiles</taxon>
        <taxon>Ochrophyta</taxon>
        <taxon>Bacillariophyta</taxon>
        <taxon>Coscinodiscophyceae</taxon>
        <taxon>Chaetocerotophycidae</taxon>
        <taxon>Leptocylindrales</taxon>
        <taxon>Leptocylindraceae</taxon>
        <taxon>Leptocylindrus</taxon>
    </lineage>
</organism>
<feature type="domain" description="Helicase-associated" evidence="2">
    <location>
        <begin position="420"/>
        <end position="486"/>
    </location>
</feature>